<evidence type="ECO:0000313" key="7">
    <source>
        <dbReference type="Ensembl" id="ENSECRP00000013467.1"/>
    </source>
</evidence>
<dbReference type="SMART" id="SM00184">
    <property type="entry name" value="RING"/>
    <property type="match status" value="1"/>
</dbReference>
<accession>A0A8C4S7Z5</accession>
<keyword evidence="1" id="KW-0479">Metal-binding</keyword>
<reference evidence="7" key="3">
    <citation type="submission" date="2025-09" db="UniProtKB">
        <authorList>
            <consortium name="Ensembl"/>
        </authorList>
    </citation>
    <scope>IDENTIFICATION</scope>
</reference>
<dbReference type="GO" id="GO:0061630">
    <property type="term" value="F:ubiquitin protein ligase activity"/>
    <property type="evidence" value="ECO:0007669"/>
    <property type="project" value="TreeGrafter"/>
</dbReference>
<dbReference type="PANTHER" id="PTHR45931">
    <property type="entry name" value="SI:CH211-59O9.10"/>
    <property type="match status" value="1"/>
</dbReference>
<dbReference type="InterPro" id="IPR013083">
    <property type="entry name" value="Znf_RING/FYVE/PHD"/>
</dbReference>
<dbReference type="AlphaFoldDB" id="A0A8C4S7Z5"/>
<dbReference type="Ensembl" id="ENSECRT00000013701.1">
    <property type="protein sequence ID" value="ENSECRP00000013467.1"/>
    <property type="gene ID" value="ENSECRG00000008983.1"/>
</dbReference>
<name>A0A8C4S7Z5_ERPCA</name>
<evidence type="ECO:0000256" key="2">
    <source>
        <dbReference type="ARBA" id="ARBA00022771"/>
    </source>
</evidence>
<sequence>MFTEHSENSKTTPGQAGNPDDNGAANTCSICIMSRSEEEEKQQMCQLLCHHKFHLKCITLWLMKRSTCPVCRTPVFLLPN</sequence>
<dbReference type="InterPro" id="IPR001841">
    <property type="entry name" value="Znf_RING"/>
</dbReference>
<evidence type="ECO:0000313" key="8">
    <source>
        <dbReference type="Proteomes" id="UP000694620"/>
    </source>
</evidence>
<evidence type="ECO:0000256" key="3">
    <source>
        <dbReference type="ARBA" id="ARBA00022833"/>
    </source>
</evidence>
<feature type="region of interest" description="Disordered" evidence="5">
    <location>
        <begin position="1"/>
        <end position="24"/>
    </location>
</feature>
<keyword evidence="3" id="KW-0862">Zinc</keyword>
<dbReference type="InterPro" id="IPR051834">
    <property type="entry name" value="RING_finger_E3_ligase"/>
</dbReference>
<dbReference type="SUPFAM" id="SSF57850">
    <property type="entry name" value="RING/U-box"/>
    <property type="match status" value="1"/>
</dbReference>
<reference evidence="7" key="1">
    <citation type="submission" date="2021-06" db="EMBL/GenBank/DDBJ databases">
        <authorList>
            <consortium name="Wellcome Sanger Institute Data Sharing"/>
        </authorList>
    </citation>
    <scope>NUCLEOTIDE SEQUENCE [LARGE SCALE GENOMIC DNA]</scope>
</reference>
<dbReference type="PROSITE" id="PS50089">
    <property type="entry name" value="ZF_RING_2"/>
    <property type="match status" value="1"/>
</dbReference>
<dbReference type="PANTHER" id="PTHR45931:SF3">
    <property type="entry name" value="RING ZINC FINGER-CONTAINING PROTEIN"/>
    <property type="match status" value="1"/>
</dbReference>
<evidence type="ECO:0000256" key="4">
    <source>
        <dbReference type="PROSITE-ProRule" id="PRU00175"/>
    </source>
</evidence>
<dbReference type="GO" id="GO:0008270">
    <property type="term" value="F:zinc ion binding"/>
    <property type="evidence" value="ECO:0007669"/>
    <property type="project" value="UniProtKB-KW"/>
</dbReference>
<dbReference type="Proteomes" id="UP000694620">
    <property type="component" value="Chromosome 10"/>
</dbReference>
<dbReference type="Gene3D" id="3.30.40.10">
    <property type="entry name" value="Zinc/RING finger domain, C3HC4 (zinc finger)"/>
    <property type="match status" value="1"/>
</dbReference>
<evidence type="ECO:0000256" key="1">
    <source>
        <dbReference type="ARBA" id="ARBA00022723"/>
    </source>
</evidence>
<dbReference type="Pfam" id="PF13639">
    <property type="entry name" value="zf-RING_2"/>
    <property type="match status" value="1"/>
</dbReference>
<evidence type="ECO:0000256" key="5">
    <source>
        <dbReference type="SAM" id="MobiDB-lite"/>
    </source>
</evidence>
<feature type="domain" description="RING-type" evidence="6">
    <location>
        <begin position="28"/>
        <end position="72"/>
    </location>
</feature>
<protein>
    <recommendedName>
        <fullName evidence="6">RING-type domain-containing protein</fullName>
    </recommendedName>
</protein>
<organism evidence="7 8">
    <name type="scientific">Erpetoichthys calabaricus</name>
    <name type="common">Rope fish</name>
    <name type="synonym">Calamoichthys calabaricus</name>
    <dbReference type="NCBI Taxonomy" id="27687"/>
    <lineage>
        <taxon>Eukaryota</taxon>
        <taxon>Metazoa</taxon>
        <taxon>Chordata</taxon>
        <taxon>Craniata</taxon>
        <taxon>Vertebrata</taxon>
        <taxon>Euteleostomi</taxon>
        <taxon>Actinopterygii</taxon>
        <taxon>Polypteriformes</taxon>
        <taxon>Polypteridae</taxon>
        <taxon>Erpetoichthys</taxon>
    </lineage>
</organism>
<keyword evidence="8" id="KW-1185">Reference proteome</keyword>
<dbReference type="GO" id="GO:0006511">
    <property type="term" value="P:ubiquitin-dependent protein catabolic process"/>
    <property type="evidence" value="ECO:0007669"/>
    <property type="project" value="TreeGrafter"/>
</dbReference>
<evidence type="ECO:0000259" key="6">
    <source>
        <dbReference type="PROSITE" id="PS50089"/>
    </source>
</evidence>
<dbReference type="GO" id="GO:0005634">
    <property type="term" value="C:nucleus"/>
    <property type="evidence" value="ECO:0007669"/>
    <property type="project" value="TreeGrafter"/>
</dbReference>
<reference evidence="7" key="2">
    <citation type="submission" date="2025-08" db="UniProtKB">
        <authorList>
            <consortium name="Ensembl"/>
        </authorList>
    </citation>
    <scope>IDENTIFICATION</scope>
</reference>
<proteinExistence type="predicted"/>
<keyword evidence="2 4" id="KW-0863">Zinc-finger</keyword>